<evidence type="ECO:0000256" key="4">
    <source>
        <dbReference type="ARBA" id="ARBA00023125"/>
    </source>
</evidence>
<dbReference type="InterPro" id="IPR008967">
    <property type="entry name" value="p53-like_TF_DNA-bd_sf"/>
</dbReference>
<dbReference type="FunFam" id="2.60.40.340:FF:000002">
    <property type="entry name" value="Nuclear factor of activated T-cells 5, tonicity-responsive"/>
    <property type="match status" value="1"/>
</dbReference>
<sequence length="567" mass="62837">MGKFGERSTNCRVKSTRPTLISITPDIDDDSGFCGSNLSPPITKIPRLENDPLILKSFINDIDDHDRCFIDSQVLQFQMESCEKLAGNYPAKSRSGKFELRIISQPEEQHRARYLTEGSRGSIKDRSGTGHPVVKLFGYSESTVRLQCFIGHDKHIGTPHLFYQASKITGKNSTRCHTSKVDGTTVISLDLHPEHNMEAVIDCIGILKERNVDVEQKLLRLKAKNSNSKDPISLPNKKRSTRCRLIFRCKIPSSNETLQVVSNPILCTQPLGTPEISKISTTECDISGNKELFIIGKNFLKDTKVIFKAENENWMKTVEPDKEFLHSVSKSINVDRIKPKLHFVELYLALYKTHLVCTIPAFEGAVPVDRSTVETTLTVRSGGKYSEIHPFVYTTIAKVNFMAPNAPIPSTLATPVNPINNLSAVDQMQSNYSPECSTFYICPRTTVSESVALADAAATVETAALSMNDDVSKHVTLSASATASASVGVSPATTEPVSIPVTPPVALNQGSPLSEMSQMTDNELLRLINPSTFEECKEAVESYENISYYNHAQKFQVEMQFEHNSIE</sequence>
<dbReference type="Gene3D" id="2.60.40.10">
    <property type="entry name" value="Immunoglobulins"/>
    <property type="match status" value="1"/>
</dbReference>
<dbReference type="InterPro" id="IPR037059">
    <property type="entry name" value="RHD_DNA_bind_dom_sf"/>
</dbReference>
<dbReference type="InterPro" id="IPR014756">
    <property type="entry name" value="Ig_E-set"/>
</dbReference>
<gene>
    <name evidence="8" type="ORF">B4U80_02337</name>
</gene>
<dbReference type="GO" id="GO:0000981">
    <property type="term" value="F:DNA-binding transcription factor activity, RNA polymerase II-specific"/>
    <property type="evidence" value="ECO:0007669"/>
    <property type="project" value="TreeGrafter"/>
</dbReference>
<dbReference type="PANTHER" id="PTHR12533">
    <property type="entry name" value="NFAT"/>
    <property type="match status" value="1"/>
</dbReference>
<reference evidence="8 9" key="1">
    <citation type="journal article" date="2018" name="Gigascience">
        <title>Genomes of trombidid mites reveal novel predicted allergens and laterally-transferred genes associated with secondary metabolism.</title>
        <authorList>
            <person name="Dong X."/>
            <person name="Chaisiri K."/>
            <person name="Xia D."/>
            <person name="Armstrong S.D."/>
            <person name="Fang Y."/>
            <person name="Donnelly M.J."/>
            <person name="Kadowaki T."/>
            <person name="McGarry J.W."/>
            <person name="Darby A.C."/>
            <person name="Makepeace B.L."/>
        </authorList>
    </citation>
    <scope>NUCLEOTIDE SEQUENCE [LARGE SCALE GENOMIC DNA]</scope>
    <source>
        <strain evidence="8">UoL-UT</strain>
    </source>
</reference>
<name>A0A443SQP6_9ACAR</name>
<dbReference type="InterPro" id="IPR008366">
    <property type="entry name" value="NFAT"/>
</dbReference>
<evidence type="ECO:0000256" key="1">
    <source>
        <dbReference type="ARBA" id="ARBA00004123"/>
    </source>
</evidence>
<dbReference type="Gene3D" id="2.60.40.340">
    <property type="entry name" value="Rel homology domain (RHD), DNA-binding domain"/>
    <property type="match status" value="1"/>
</dbReference>
<dbReference type="GO" id="GO:0005634">
    <property type="term" value="C:nucleus"/>
    <property type="evidence" value="ECO:0007669"/>
    <property type="project" value="UniProtKB-SubCell"/>
</dbReference>
<keyword evidence="9" id="KW-1185">Reference proteome</keyword>
<proteinExistence type="predicted"/>
<organism evidence="8 9">
    <name type="scientific">Leptotrombidium deliense</name>
    <dbReference type="NCBI Taxonomy" id="299467"/>
    <lineage>
        <taxon>Eukaryota</taxon>
        <taxon>Metazoa</taxon>
        <taxon>Ecdysozoa</taxon>
        <taxon>Arthropoda</taxon>
        <taxon>Chelicerata</taxon>
        <taxon>Arachnida</taxon>
        <taxon>Acari</taxon>
        <taxon>Acariformes</taxon>
        <taxon>Trombidiformes</taxon>
        <taxon>Prostigmata</taxon>
        <taxon>Anystina</taxon>
        <taxon>Parasitengona</taxon>
        <taxon>Trombiculoidea</taxon>
        <taxon>Trombiculidae</taxon>
        <taxon>Leptotrombidium</taxon>
    </lineage>
</organism>
<dbReference type="SUPFAM" id="SSF49417">
    <property type="entry name" value="p53-like transcription factors"/>
    <property type="match status" value="1"/>
</dbReference>
<evidence type="ECO:0000256" key="2">
    <source>
        <dbReference type="ARBA" id="ARBA00022553"/>
    </source>
</evidence>
<comment type="subcellular location">
    <subcellularLocation>
        <location evidence="1">Nucleus</location>
    </subcellularLocation>
</comment>
<dbReference type="Pfam" id="PF16179">
    <property type="entry name" value="RHD_dimer"/>
    <property type="match status" value="1"/>
</dbReference>
<dbReference type="GO" id="GO:0000978">
    <property type="term" value="F:RNA polymerase II cis-regulatory region sequence-specific DNA binding"/>
    <property type="evidence" value="ECO:0007669"/>
    <property type="project" value="TreeGrafter"/>
</dbReference>
<dbReference type="PANTHER" id="PTHR12533:SF7">
    <property type="entry name" value="NFAT NUCLEAR FACTOR, ISOFORM B"/>
    <property type="match status" value="1"/>
</dbReference>
<dbReference type="Proteomes" id="UP000288716">
    <property type="component" value="Unassembled WGS sequence"/>
</dbReference>
<dbReference type="SUPFAM" id="SSF81296">
    <property type="entry name" value="E set domains"/>
    <property type="match status" value="1"/>
</dbReference>
<dbReference type="InterPro" id="IPR032397">
    <property type="entry name" value="RHD_dimer"/>
</dbReference>
<evidence type="ECO:0000259" key="7">
    <source>
        <dbReference type="PROSITE" id="PS50254"/>
    </source>
</evidence>
<dbReference type="VEuPathDB" id="VectorBase:LDEU002177"/>
<keyword evidence="4" id="KW-0238">DNA-binding</keyword>
<dbReference type="OrthoDB" id="5346094at2759"/>
<keyword evidence="5" id="KW-0804">Transcription</keyword>
<evidence type="ECO:0000313" key="8">
    <source>
        <dbReference type="EMBL" id="RWS29860.1"/>
    </source>
</evidence>
<dbReference type="PROSITE" id="PS50254">
    <property type="entry name" value="REL_2"/>
    <property type="match status" value="1"/>
</dbReference>
<dbReference type="Pfam" id="PF00554">
    <property type="entry name" value="RHD_DNA_bind"/>
    <property type="match status" value="1"/>
</dbReference>
<dbReference type="InterPro" id="IPR013783">
    <property type="entry name" value="Ig-like_fold"/>
</dbReference>
<keyword evidence="3" id="KW-0805">Transcription regulation</keyword>
<dbReference type="GO" id="GO:0005667">
    <property type="term" value="C:transcription regulator complex"/>
    <property type="evidence" value="ECO:0007669"/>
    <property type="project" value="TreeGrafter"/>
</dbReference>
<keyword evidence="6" id="KW-0539">Nucleus</keyword>
<evidence type="ECO:0000256" key="6">
    <source>
        <dbReference type="ARBA" id="ARBA00023242"/>
    </source>
</evidence>
<accession>A0A443SQP6</accession>
<keyword evidence="2" id="KW-0597">Phosphoprotein</keyword>
<dbReference type="AlphaFoldDB" id="A0A443SQP6"/>
<dbReference type="InterPro" id="IPR011539">
    <property type="entry name" value="RHD_DNA_bind_dom"/>
</dbReference>
<evidence type="ECO:0000256" key="5">
    <source>
        <dbReference type="ARBA" id="ARBA00023163"/>
    </source>
</evidence>
<comment type="caution">
    <text evidence="8">The sequence shown here is derived from an EMBL/GenBank/DDBJ whole genome shotgun (WGS) entry which is preliminary data.</text>
</comment>
<dbReference type="PRINTS" id="PR01789">
    <property type="entry name" value="NUCFACTORATC"/>
</dbReference>
<feature type="domain" description="RHD" evidence="7">
    <location>
        <begin position="88"/>
        <end position="272"/>
    </location>
</feature>
<evidence type="ECO:0000256" key="3">
    <source>
        <dbReference type="ARBA" id="ARBA00023015"/>
    </source>
</evidence>
<evidence type="ECO:0000313" key="9">
    <source>
        <dbReference type="Proteomes" id="UP000288716"/>
    </source>
</evidence>
<protein>
    <submittedName>
        <fullName evidence="8">Nuclear factor of activated T-cells 5-like protein</fullName>
    </submittedName>
</protein>
<dbReference type="EMBL" id="NCKV01000737">
    <property type="protein sequence ID" value="RWS29860.1"/>
    <property type="molecule type" value="Genomic_DNA"/>
</dbReference>